<evidence type="ECO:0000259" key="1">
    <source>
        <dbReference type="Pfam" id="PF21130"/>
    </source>
</evidence>
<dbReference type="AlphaFoldDB" id="A0A455TAI6"/>
<keyword evidence="3" id="KW-1185">Reference proteome</keyword>
<dbReference type="InterPro" id="IPR017703">
    <property type="entry name" value="YgfZ/GCV_T_CS"/>
</dbReference>
<evidence type="ECO:0000313" key="3">
    <source>
        <dbReference type="Proteomes" id="UP000317544"/>
    </source>
</evidence>
<dbReference type="PANTHER" id="PTHR22602">
    <property type="entry name" value="TRANSFERASE CAF17, MITOCHONDRIAL-RELATED"/>
    <property type="match status" value="1"/>
</dbReference>
<protein>
    <submittedName>
        <fullName evidence="2">tRNA-modifying protein</fullName>
    </submittedName>
</protein>
<dbReference type="GO" id="GO:0016226">
    <property type="term" value="P:iron-sulfur cluster assembly"/>
    <property type="evidence" value="ECO:0007669"/>
    <property type="project" value="TreeGrafter"/>
</dbReference>
<dbReference type="InterPro" id="IPR045179">
    <property type="entry name" value="YgfZ/GcvT"/>
</dbReference>
<dbReference type="RefSeq" id="WP_158345036.1">
    <property type="nucleotide sequence ID" value="NZ_AP019379.1"/>
</dbReference>
<dbReference type="Proteomes" id="UP000317544">
    <property type="component" value="Chromosome"/>
</dbReference>
<dbReference type="InterPro" id="IPR048451">
    <property type="entry name" value="YgfZ_barrel"/>
</dbReference>
<proteinExistence type="predicted"/>
<dbReference type="SUPFAM" id="SSF103025">
    <property type="entry name" value="Folate-binding domain"/>
    <property type="match status" value="1"/>
</dbReference>
<dbReference type="SUPFAM" id="SSF101790">
    <property type="entry name" value="Aminomethyltransferase beta-barrel domain"/>
    <property type="match status" value="1"/>
</dbReference>
<dbReference type="Gene3D" id="2.40.30.160">
    <property type="match status" value="1"/>
</dbReference>
<name>A0A455TAI6_9GAMM</name>
<accession>A0A455TAI6</accession>
<gene>
    <name evidence="2" type="primary">ygfZ</name>
    <name evidence="2" type="ORF">BUCNMO_328</name>
</gene>
<dbReference type="OrthoDB" id="9796287at2"/>
<feature type="domain" description="tRNA-modifying protein YgfZ-like beta-barrel" evidence="1">
    <location>
        <begin position="248"/>
        <end position="313"/>
    </location>
</feature>
<dbReference type="NCBIfam" id="TIGR03317">
    <property type="entry name" value="ygfZ_signature"/>
    <property type="match status" value="1"/>
</dbReference>
<dbReference type="Gene3D" id="3.30.70.1630">
    <property type="match status" value="1"/>
</dbReference>
<reference evidence="2 3" key="1">
    <citation type="journal article" date="2019" name="Proc. Natl. Acad. Sci. U.S.A.">
        <title>Exaggeration and cooption of innate immunity for social defense.</title>
        <authorList>
            <person name="Kutsukake M."/>
            <person name="Moriyama M."/>
            <person name="Shigenobu S."/>
            <person name="Meng X.-Y."/>
            <person name="Nikoh N."/>
            <person name="Noda C."/>
            <person name="Kobayashi S."/>
            <person name="Fukatsu T."/>
        </authorList>
    </citation>
    <scope>NUCLEOTIDE SEQUENCE [LARGE SCALE GENOMIC DNA]</scope>
    <source>
        <strain evidence="2 3">Nmo</strain>
    </source>
</reference>
<sequence>MNNLQKLKHFVTNVKEIKKTILIVLDEWSIVSVEGNDSTNYLQGQFTKNIKKLHELNYFFCAHCNHAGKVLSNMIVFTNYNGYIYIQRKSICNVEIFELKKYAIFSQVTIYNNNNYVLLGVLGGYINNFLKNCFEKIPNKSHPIVRFSNETYILLINDPFKRFLIIMPIKKLQKFFHKFQGQFLLSTNEQWKIFDIQIGLPILDEQNIAKFIPLEINLENFNSIDYTKGCYQGQEIITRTKFRKNILRNIYWLIGTAQKLPCAGTLIESNTSIGWSVKGKVLSAIWINQKKIWIQSVLKSHLLKTDIFRIYNDINSQFFIYKIFI</sequence>
<dbReference type="EMBL" id="AP019379">
    <property type="protein sequence ID" value="BBI01332.1"/>
    <property type="molecule type" value="Genomic_DNA"/>
</dbReference>
<organism evidence="2 3">
    <name type="scientific">Buchnera aphidicola</name>
    <name type="common">Nipponaphis monzeni</name>
    <dbReference type="NCBI Taxonomy" id="2495405"/>
    <lineage>
        <taxon>Bacteria</taxon>
        <taxon>Pseudomonadati</taxon>
        <taxon>Pseudomonadota</taxon>
        <taxon>Gammaproteobacteria</taxon>
        <taxon>Enterobacterales</taxon>
        <taxon>Erwiniaceae</taxon>
        <taxon>Buchnera</taxon>
    </lineage>
</organism>
<dbReference type="Gene3D" id="3.30.70.1400">
    <property type="entry name" value="Aminomethyltransferase beta-barrel domains"/>
    <property type="match status" value="1"/>
</dbReference>
<dbReference type="PANTHER" id="PTHR22602:SF0">
    <property type="entry name" value="TRANSFERASE CAF17, MITOCHONDRIAL-RELATED"/>
    <property type="match status" value="1"/>
</dbReference>
<evidence type="ECO:0000313" key="2">
    <source>
        <dbReference type="EMBL" id="BBI01332.1"/>
    </source>
</evidence>
<dbReference type="NCBIfam" id="NF007110">
    <property type="entry name" value="PRK09559.1"/>
    <property type="match status" value="1"/>
</dbReference>
<dbReference type="Pfam" id="PF21130">
    <property type="entry name" value="YgfZ_barrel"/>
    <property type="match status" value="1"/>
</dbReference>
<dbReference type="InterPro" id="IPR029043">
    <property type="entry name" value="GcvT/YgfZ_C"/>
</dbReference>